<evidence type="ECO:0000313" key="2">
    <source>
        <dbReference type="Proteomes" id="UP001058093"/>
    </source>
</evidence>
<dbReference type="EMBL" id="MZ605293">
    <property type="protein sequence ID" value="QYW06679.1"/>
    <property type="molecule type" value="Genomic_DNA"/>
</dbReference>
<protein>
    <submittedName>
        <fullName evidence="1">Uncharacterized protein</fullName>
    </submittedName>
</protein>
<dbReference type="Proteomes" id="UP001058093">
    <property type="component" value="Segment"/>
</dbReference>
<accession>A0A975UUG1</accession>
<proteinExistence type="predicted"/>
<evidence type="ECO:0000313" key="1">
    <source>
        <dbReference type="EMBL" id="QYW06679.1"/>
    </source>
</evidence>
<gene>
    <name evidence="1" type="ORF">uav_148</name>
</gene>
<name>A0A975UUG1_9CAUD</name>
<keyword evidence="2" id="KW-1185">Reference proteome</keyword>
<organism evidence="1 2">
    <name type="scientific">Pseudomonas phage UAVern</name>
    <dbReference type="NCBI Taxonomy" id="2856997"/>
    <lineage>
        <taxon>Viruses</taxon>
        <taxon>Duplodnaviria</taxon>
        <taxon>Heunggongvirae</taxon>
        <taxon>Uroviricota</taxon>
        <taxon>Caudoviricetes</taxon>
        <taxon>Vandenendeviridae</taxon>
        <taxon>Gorskivirinae</taxon>
        <taxon>Uavernvirus</taxon>
        <taxon>Uavernvirus uavern</taxon>
    </lineage>
</organism>
<sequence length="59" mass="7328">MIRPIYELKCRRLDAEGNTKEYIWRVTMLWFWQNPIVWVNKKMEEMGSRIVLDSLRKVR</sequence>
<reference evidence="1" key="1">
    <citation type="submission" date="2021-07" db="EMBL/GenBank/DDBJ databases">
        <title>Complete genome sequence and phylogenomic analysis of the two lytic bacteriophage isolated from terrestrial biotopes of Antarctica.</title>
        <authorList>
            <person name="Holovan V."/>
            <person name="Rabalski L."/>
            <person name="Zlatohurska M."/>
            <person name="Andriichuk O."/>
            <person name="Budzanivska I."/>
            <person name="Shevchenko O."/>
            <person name="Gupalo A."/>
        </authorList>
    </citation>
    <scope>NUCLEOTIDE SEQUENCE</scope>
</reference>